<dbReference type="PANTHER" id="PTHR13360:SF1">
    <property type="entry name" value="ACTIVATING SIGNAL COINTEGRATOR 1 COMPLEX SUBUNIT 1"/>
    <property type="match status" value="1"/>
</dbReference>
<sequence length="553" mass="61586">MKTLGLFRSLLQPSNSHFFRLYHWNMSEKKRNGAPRTFPKREKRPPLTHFLCLPLVNDISLPQLESSLSTFKAAIPLVSHSDEEGSVQQQVSAERPLIPYGAVRPVGTLHLTLGVMSLPTKERLEEAIEFFHSLDLAFIMREAEEIAKKSKWSRKRSSSPRQQSDFTGAVGEGEETHPSRRLEQEDDPASVIVPRDNYEPLTISLESLHALPRGRAATVLHAAPVDSTSRLYPFCVLLRNKFLEAGLLQCEHIKNRPGSDHIEPQKPPKDMESDTGDATSTVHQAKPNLDQGHQSLTNILIQNRTTLLQEMPVDLAGELTQVHSQTREPITTTVGTAVQTKSKLKVRPLLLHATVVNTIYVRGRRRGGGPQNSGSRRNSQYSFDARDILAHYRDFYIDCQRTMPRSTSVTMASHPNEIERQQIANHDTGTESASNSASSTDGSGNEARNSPSEKRQKMSSMKRVHAFPFVWAKDFPLETICICEMGAKKLDPDDSGMNARLGEKYRVVAERSLDFTSSGNSKVVAEGKACHRDNQEFDDCGSSDGSDEGGVKI</sequence>
<feature type="region of interest" description="Disordered" evidence="1">
    <location>
        <begin position="533"/>
        <end position="553"/>
    </location>
</feature>
<dbReference type="VEuPathDB" id="FungiDB:AFUB_067600"/>
<evidence type="ECO:0000259" key="2">
    <source>
        <dbReference type="Pfam" id="PF10469"/>
    </source>
</evidence>
<dbReference type="Proteomes" id="UP000001699">
    <property type="component" value="Unassembled WGS sequence"/>
</dbReference>
<dbReference type="HOGENOM" id="CLU_038379_1_0_1"/>
<dbReference type="OrthoDB" id="277832at2759"/>
<organism evidence="3 4">
    <name type="scientific">Aspergillus fumigatus (strain CBS 144.89 / FGSC A1163 / CEA10)</name>
    <name type="common">Neosartorya fumigata</name>
    <dbReference type="NCBI Taxonomy" id="451804"/>
    <lineage>
        <taxon>Eukaryota</taxon>
        <taxon>Fungi</taxon>
        <taxon>Dikarya</taxon>
        <taxon>Ascomycota</taxon>
        <taxon>Pezizomycotina</taxon>
        <taxon>Eurotiomycetes</taxon>
        <taxon>Eurotiomycetidae</taxon>
        <taxon>Eurotiales</taxon>
        <taxon>Aspergillaceae</taxon>
        <taxon>Aspergillus</taxon>
        <taxon>Aspergillus subgen. Fumigati</taxon>
    </lineage>
</organism>
<evidence type="ECO:0000313" key="3">
    <source>
        <dbReference type="EMBL" id="EDP50422.1"/>
    </source>
</evidence>
<dbReference type="Pfam" id="PF10469">
    <property type="entry name" value="AKAP7_NLS"/>
    <property type="match status" value="1"/>
</dbReference>
<name>B0Y6N7_ASPFC</name>
<feature type="compositionally biased region" description="Basic and acidic residues" evidence="1">
    <location>
        <begin position="174"/>
        <end position="183"/>
    </location>
</feature>
<feature type="region of interest" description="Disordered" evidence="1">
    <location>
        <begin position="256"/>
        <end position="282"/>
    </location>
</feature>
<feature type="compositionally biased region" description="Low complexity" evidence="1">
    <location>
        <begin position="430"/>
        <end position="445"/>
    </location>
</feature>
<dbReference type="InterPro" id="IPR019510">
    <property type="entry name" value="AKAP7-like_phosphoesterase"/>
</dbReference>
<gene>
    <name evidence="3" type="ORF">AFUB_067600</name>
</gene>
<dbReference type="GO" id="GO:0006355">
    <property type="term" value="P:regulation of DNA-templated transcription"/>
    <property type="evidence" value="ECO:0007669"/>
    <property type="project" value="TreeGrafter"/>
</dbReference>
<dbReference type="InterPro" id="IPR009210">
    <property type="entry name" value="ASCC1"/>
</dbReference>
<proteinExistence type="predicted"/>
<feature type="domain" description="A-kinase anchor protein 7-like phosphoesterase" evidence="2">
    <location>
        <begin position="48"/>
        <end position="396"/>
    </location>
</feature>
<dbReference type="AlphaFoldDB" id="B0Y6N7"/>
<evidence type="ECO:0000313" key="4">
    <source>
        <dbReference type="Proteomes" id="UP000001699"/>
    </source>
</evidence>
<feature type="compositionally biased region" description="Acidic residues" evidence="1">
    <location>
        <begin position="536"/>
        <end position="547"/>
    </location>
</feature>
<dbReference type="GO" id="GO:0006307">
    <property type="term" value="P:DNA alkylation repair"/>
    <property type="evidence" value="ECO:0007669"/>
    <property type="project" value="InterPro"/>
</dbReference>
<feature type="compositionally biased region" description="Basic and acidic residues" evidence="1">
    <location>
        <begin position="256"/>
        <end position="272"/>
    </location>
</feature>
<dbReference type="PANTHER" id="PTHR13360">
    <property type="entry name" value="ACTIVATING SIGNAL COINTEGRATOR 1 COMPLEX SUBUNIT 1"/>
    <property type="match status" value="1"/>
</dbReference>
<keyword evidence="4" id="KW-1185">Reference proteome</keyword>
<evidence type="ECO:0000256" key="1">
    <source>
        <dbReference type="SAM" id="MobiDB-lite"/>
    </source>
</evidence>
<protein>
    <recommendedName>
        <fullName evidence="2">A-kinase anchor protein 7-like phosphoesterase domain-containing protein</fullName>
    </recommendedName>
</protein>
<accession>B0Y6N7</accession>
<dbReference type="Gene3D" id="3.90.1140.10">
    <property type="entry name" value="Cyclic phosphodiesterase"/>
    <property type="match status" value="1"/>
</dbReference>
<reference evidence="3 4" key="1">
    <citation type="journal article" date="2008" name="PLoS Genet.">
        <title>Genomic islands in the pathogenic filamentous fungus Aspergillus fumigatus.</title>
        <authorList>
            <person name="Fedorova N.D."/>
            <person name="Khaldi N."/>
            <person name="Joardar V.S."/>
            <person name="Maiti R."/>
            <person name="Amedeo P."/>
            <person name="Anderson M.J."/>
            <person name="Crabtree J."/>
            <person name="Silva J.C."/>
            <person name="Badger J.H."/>
            <person name="Albarraq A."/>
            <person name="Angiuoli S."/>
            <person name="Bussey H."/>
            <person name="Bowyer P."/>
            <person name="Cotty P.J."/>
            <person name="Dyer P.S."/>
            <person name="Egan A."/>
            <person name="Galens K."/>
            <person name="Fraser-Liggett C.M."/>
            <person name="Haas B.J."/>
            <person name="Inman J.M."/>
            <person name="Kent R."/>
            <person name="Lemieux S."/>
            <person name="Malavazi I."/>
            <person name="Orvis J."/>
            <person name="Roemer T."/>
            <person name="Ronning C.M."/>
            <person name="Sundaram J.P."/>
            <person name="Sutton G."/>
            <person name="Turner G."/>
            <person name="Venter J.C."/>
            <person name="White O.R."/>
            <person name="Whitty B.R."/>
            <person name="Youngman P."/>
            <person name="Wolfe K.H."/>
            <person name="Goldman G.H."/>
            <person name="Wortman J.R."/>
            <person name="Jiang B."/>
            <person name="Denning D.W."/>
            <person name="Nierman W.C."/>
        </authorList>
    </citation>
    <scope>NUCLEOTIDE SEQUENCE [LARGE SCALE GENOMIC DNA]</scope>
    <source>
        <strain evidence="4">CBS 144.89 / FGSC A1163 / CEA10</strain>
    </source>
</reference>
<dbReference type="GO" id="GO:0005634">
    <property type="term" value="C:nucleus"/>
    <property type="evidence" value="ECO:0007669"/>
    <property type="project" value="TreeGrafter"/>
</dbReference>
<feature type="region of interest" description="Disordered" evidence="1">
    <location>
        <begin position="426"/>
        <end position="459"/>
    </location>
</feature>
<dbReference type="EMBL" id="DS499598">
    <property type="protein sequence ID" value="EDP50422.1"/>
    <property type="molecule type" value="Genomic_DNA"/>
</dbReference>
<feature type="region of interest" description="Disordered" evidence="1">
    <location>
        <begin position="150"/>
        <end position="193"/>
    </location>
</feature>